<proteinExistence type="inferred from homology"/>
<dbReference type="OrthoDB" id="9808257at2"/>
<protein>
    <submittedName>
        <fullName evidence="20">Lipopolysaccharide biosynthesis protein</fullName>
    </submittedName>
</protein>
<evidence type="ECO:0000256" key="9">
    <source>
        <dbReference type="ARBA" id="ARBA00022840"/>
    </source>
</evidence>
<evidence type="ECO:0000259" key="18">
    <source>
        <dbReference type="Pfam" id="PF13614"/>
    </source>
</evidence>
<dbReference type="Pfam" id="PF23607">
    <property type="entry name" value="WZC_N"/>
    <property type="match status" value="1"/>
</dbReference>
<evidence type="ECO:0000256" key="6">
    <source>
        <dbReference type="ARBA" id="ARBA00022692"/>
    </source>
</evidence>
<dbReference type="Pfam" id="PF13807">
    <property type="entry name" value="GNVR"/>
    <property type="match status" value="1"/>
</dbReference>
<evidence type="ECO:0000313" key="21">
    <source>
        <dbReference type="Proteomes" id="UP000244571"/>
    </source>
</evidence>
<keyword evidence="7" id="KW-0547">Nucleotide-binding</keyword>
<keyword evidence="5" id="KW-0808">Transferase</keyword>
<comment type="subcellular location">
    <subcellularLocation>
        <location evidence="1">Cell inner membrane</location>
        <topology evidence="1">Multi-pass membrane protein</topology>
    </subcellularLocation>
</comment>
<dbReference type="NCBIfam" id="TIGR01007">
    <property type="entry name" value="eps_fam"/>
    <property type="match status" value="1"/>
</dbReference>
<keyword evidence="6 16" id="KW-0812">Transmembrane</keyword>
<dbReference type="InterPro" id="IPR027417">
    <property type="entry name" value="P-loop_NTPase"/>
</dbReference>
<keyword evidence="12" id="KW-0829">Tyrosine-protein kinase</keyword>
<feature type="transmembrane region" description="Helical" evidence="16">
    <location>
        <begin position="50"/>
        <end position="76"/>
    </location>
</feature>
<dbReference type="Pfam" id="PF02706">
    <property type="entry name" value="Wzz"/>
    <property type="match status" value="1"/>
</dbReference>
<keyword evidence="21" id="KW-1185">Reference proteome</keyword>
<dbReference type="GO" id="GO:0005886">
    <property type="term" value="C:plasma membrane"/>
    <property type="evidence" value="ECO:0007669"/>
    <property type="project" value="UniProtKB-SubCell"/>
</dbReference>
<dbReference type="SUPFAM" id="SSF52540">
    <property type="entry name" value="P-loop containing nucleoside triphosphate hydrolases"/>
    <property type="match status" value="1"/>
</dbReference>
<evidence type="ECO:0000256" key="10">
    <source>
        <dbReference type="ARBA" id="ARBA00022989"/>
    </source>
</evidence>
<evidence type="ECO:0000256" key="4">
    <source>
        <dbReference type="ARBA" id="ARBA00022519"/>
    </source>
</evidence>
<evidence type="ECO:0000256" key="14">
    <source>
        <dbReference type="SAM" id="Coils"/>
    </source>
</evidence>
<keyword evidence="8" id="KW-0418">Kinase</keyword>
<reference evidence="20 21" key="1">
    <citation type="submission" date="2018-04" db="EMBL/GenBank/DDBJ databases">
        <title>Bordetella sp. HZ20 isolated from seawater.</title>
        <authorList>
            <person name="Sun C."/>
        </authorList>
    </citation>
    <scope>NUCLEOTIDE SEQUENCE [LARGE SCALE GENOMIC DNA]</scope>
    <source>
        <strain evidence="20 21">HZ20</strain>
    </source>
</reference>
<evidence type="ECO:0000256" key="1">
    <source>
        <dbReference type="ARBA" id="ARBA00004429"/>
    </source>
</evidence>
<keyword evidence="11 16" id="KW-0472">Membrane</keyword>
<feature type="domain" description="Tyrosine-protein kinase G-rich" evidence="19">
    <location>
        <begin position="412"/>
        <end position="486"/>
    </location>
</feature>
<dbReference type="Pfam" id="PF13614">
    <property type="entry name" value="AAA_31"/>
    <property type="match status" value="1"/>
</dbReference>
<comment type="catalytic activity">
    <reaction evidence="13">
        <text>L-tyrosyl-[protein] + ATP = O-phospho-L-tyrosyl-[protein] + ADP + H(+)</text>
        <dbReference type="Rhea" id="RHEA:10596"/>
        <dbReference type="Rhea" id="RHEA-COMP:10136"/>
        <dbReference type="Rhea" id="RHEA-COMP:20101"/>
        <dbReference type="ChEBI" id="CHEBI:15378"/>
        <dbReference type="ChEBI" id="CHEBI:30616"/>
        <dbReference type="ChEBI" id="CHEBI:46858"/>
        <dbReference type="ChEBI" id="CHEBI:61978"/>
        <dbReference type="ChEBI" id="CHEBI:456216"/>
    </reaction>
</comment>
<dbReference type="GO" id="GO:0004713">
    <property type="term" value="F:protein tyrosine kinase activity"/>
    <property type="evidence" value="ECO:0007669"/>
    <property type="project" value="UniProtKB-KW"/>
</dbReference>
<feature type="compositionally biased region" description="Low complexity" evidence="15">
    <location>
        <begin position="1"/>
        <end position="18"/>
    </location>
</feature>
<sequence length="788" mass="86537">MSASNTSSSSGSSNAPVSYPQGHPNGGAVIQDDDTISLVDLLDNFLYYKWYFIIVTLIAGALSLGYAIIATPIYTADALIQIEEKKGSSLFSGLGDGATSLFAPTSPIVGEIEIIRSRSVIGQAVESLNANVDVSVQNRIPVIGEWLSRVLDKDENGLVIPMTDALQFAWGGEKLQVNNIRVPDHLYGKALLLEIGEGRSWALSVEETGELLLKGQGSGQQLSALNGQFQIELGPFQARPGTVFRVVVLSLQNEIRRATGGLSVAESGRQSSLIRMTYESPDPQYAALMLNTIADAYLRQNLERRSAEAEKTLQFLKGELPRLREQLDLSEQALNEFRTRTRTVDMTFELQELLTRSADIETQQMQADLKRRELAIRYDPSHPVMRALDSQITGLNSDAEEISSRISKLPAVQQDYIRLARNVEVSNELYLGLLNTTQQFEIARAGTVGNVAIIDRAVVPQSPTKPSKSMIVAVGTMAGMFLGFLLTQVVAFMTKVVRDPKKLELETGISTLSIMPLDGEQMKQVLENDNRPFMLAHEQPDGAGAEALRSLRTALIFALSEKPRSKVVLITSAVPSQGKSFISANLAYLLCATGKKVLLIDADIRKSSMRRYLNFDPKAPGLTDLLKSSRAGEPASVDDVVMPDLLESLDFLPTGSRVRNPGDLLAGEPILELINRMAERYDYVLIDSPPLLPVHDARSLGKVADISLFVARQDAVSLSEVQDAIDVFSKVGNRFDGLVFNGFVPSRIRYGYGYGYGYRKYAGRYGKYATYGRYGRYYDSADDSKDGR</sequence>
<comment type="similarity">
    <text evidence="2">Belongs to the etk/wzc family.</text>
</comment>
<organism evidence="20 21">
    <name type="scientific">Orrella marina</name>
    <dbReference type="NCBI Taxonomy" id="2163011"/>
    <lineage>
        <taxon>Bacteria</taxon>
        <taxon>Pseudomonadati</taxon>
        <taxon>Pseudomonadota</taxon>
        <taxon>Betaproteobacteria</taxon>
        <taxon>Burkholderiales</taxon>
        <taxon>Alcaligenaceae</taxon>
        <taxon>Orrella</taxon>
    </lineage>
</organism>
<evidence type="ECO:0000256" key="12">
    <source>
        <dbReference type="ARBA" id="ARBA00023137"/>
    </source>
</evidence>
<dbReference type="CDD" id="cd05387">
    <property type="entry name" value="BY-kinase"/>
    <property type="match status" value="1"/>
</dbReference>
<evidence type="ECO:0000259" key="17">
    <source>
        <dbReference type="Pfam" id="PF02706"/>
    </source>
</evidence>
<feature type="domain" description="Polysaccharide chain length determinant N-terminal" evidence="17">
    <location>
        <begin position="34"/>
        <end position="127"/>
    </location>
</feature>
<keyword evidence="4" id="KW-0997">Cell inner membrane</keyword>
<dbReference type="InterPro" id="IPR003856">
    <property type="entry name" value="LPS_length_determ_N"/>
</dbReference>
<evidence type="ECO:0000256" key="15">
    <source>
        <dbReference type="SAM" id="MobiDB-lite"/>
    </source>
</evidence>
<feature type="region of interest" description="Disordered" evidence="15">
    <location>
        <begin position="1"/>
        <end position="24"/>
    </location>
</feature>
<feature type="transmembrane region" description="Helical" evidence="16">
    <location>
        <begin position="471"/>
        <end position="493"/>
    </location>
</feature>
<dbReference type="InterPro" id="IPR005702">
    <property type="entry name" value="Wzc-like_C"/>
</dbReference>
<dbReference type="AlphaFoldDB" id="A0A2R4XGI1"/>
<dbReference type="Gene3D" id="3.40.50.300">
    <property type="entry name" value="P-loop containing nucleotide triphosphate hydrolases"/>
    <property type="match status" value="1"/>
</dbReference>
<keyword evidence="3" id="KW-1003">Cell membrane</keyword>
<evidence type="ECO:0000256" key="13">
    <source>
        <dbReference type="ARBA" id="ARBA00053015"/>
    </source>
</evidence>
<dbReference type="EMBL" id="CP028901">
    <property type="protein sequence ID" value="AWB32905.1"/>
    <property type="molecule type" value="Genomic_DNA"/>
</dbReference>
<keyword evidence="14" id="KW-0175">Coiled coil</keyword>
<dbReference type="RefSeq" id="WP_108620346.1">
    <property type="nucleotide sequence ID" value="NZ_CP028901.1"/>
</dbReference>
<evidence type="ECO:0000256" key="7">
    <source>
        <dbReference type="ARBA" id="ARBA00022741"/>
    </source>
</evidence>
<evidence type="ECO:0000256" key="2">
    <source>
        <dbReference type="ARBA" id="ARBA00008883"/>
    </source>
</evidence>
<dbReference type="PANTHER" id="PTHR32309:SF32">
    <property type="entry name" value="TYROSINE-PROTEIN KINASE ETK-RELATED"/>
    <property type="match status" value="1"/>
</dbReference>
<dbReference type="InterPro" id="IPR025669">
    <property type="entry name" value="AAA_dom"/>
</dbReference>
<accession>A0A2R4XGI1</accession>
<evidence type="ECO:0000259" key="19">
    <source>
        <dbReference type="Pfam" id="PF13807"/>
    </source>
</evidence>
<evidence type="ECO:0000313" key="20">
    <source>
        <dbReference type="EMBL" id="AWB32905.1"/>
    </source>
</evidence>
<dbReference type="InterPro" id="IPR050445">
    <property type="entry name" value="Bact_polysacc_biosynth/exp"/>
</dbReference>
<evidence type="ECO:0000256" key="8">
    <source>
        <dbReference type="ARBA" id="ARBA00022777"/>
    </source>
</evidence>
<gene>
    <name evidence="20" type="ORF">DBV39_03310</name>
</gene>
<keyword evidence="9" id="KW-0067">ATP-binding</keyword>
<evidence type="ECO:0000256" key="5">
    <source>
        <dbReference type="ARBA" id="ARBA00022679"/>
    </source>
</evidence>
<dbReference type="GO" id="GO:0005524">
    <property type="term" value="F:ATP binding"/>
    <property type="evidence" value="ECO:0007669"/>
    <property type="project" value="UniProtKB-KW"/>
</dbReference>
<feature type="coiled-coil region" evidence="14">
    <location>
        <begin position="299"/>
        <end position="340"/>
    </location>
</feature>
<dbReference type="InterPro" id="IPR032807">
    <property type="entry name" value="GNVR"/>
</dbReference>
<evidence type="ECO:0000256" key="16">
    <source>
        <dbReference type="SAM" id="Phobius"/>
    </source>
</evidence>
<dbReference type="PANTHER" id="PTHR32309">
    <property type="entry name" value="TYROSINE-PROTEIN KINASE"/>
    <property type="match status" value="1"/>
</dbReference>
<feature type="domain" description="AAA" evidence="18">
    <location>
        <begin position="577"/>
        <end position="731"/>
    </location>
</feature>
<dbReference type="Proteomes" id="UP000244571">
    <property type="component" value="Chromosome"/>
</dbReference>
<name>A0A2R4XGI1_9BURK</name>
<dbReference type="KEGG" id="boz:DBV39_03310"/>
<keyword evidence="10 16" id="KW-1133">Transmembrane helix</keyword>
<evidence type="ECO:0000256" key="11">
    <source>
        <dbReference type="ARBA" id="ARBA00023136"/>
    </source>
</evidence>
<evidence type="ECO:0000256" key="3">
    <source>
        <dbReference type="ARBA" id="ARBA00022475"/>
    </source>
</evidence>